<keyword evidence="3" id="KW-1185">Reference proteome</keyword>
<dbReference type="RefSeq" id="WP_069028147.1">
    <property type="nucleotide sequence ID" value="NZ_CP015149.1"/>
</dbReference>
<evidence type="ECO:0000313" key="2">
    <source>
        <dbReference type="EMBL" id="AOF54717.1"/>
    </source>
</evidence>
<keyword evidence="1" id="KW-0812">Transmembrane</keyword>
<reference evidence="2" key="1">
    <citation type="submission" date="2016-04" db="EMBL/GenBank/DDBJ databases">
        <title>Complete genome sequence of maize bushy stunt phytoplasma M3.</title>
        <authorList>
            <person name="Orlovskis Z."/>
            <person name="Canale M.C."/>
            <person name="Haryono M."/>
            <person name="Lopes J.R.S."/>
            <person name="Kuo C.-H."/>
            <person name="Hogenhout S.A."/>
        </authorList>
    </citation>
    <scope>NUCLEOTIDE SEQUENCE [LARGE SCALE GENOMIC DNA]</scope>
    <source>
        <strain evidence="2">M3</strain>
    </source>
</reference>
<keyword evidence="1" id="KW-0472">Membrane</keyword>
<accession>A0ABM6DLP6</accession>
<evidence type="ECO:0000256" key="1">
    <source>
        <dbReference type="SAM" id="Phobius"/>
    </source>
</evidence>
<gene>
    <name evidence="2" type="ORF">MBSPM3_v1c1910</name>
</gene>
<protein>
    <submittedName>
        <fullName evidence="2">Uncharacterized protein</fullName>
    </submittedName>
</protein>
<proteinExistence type="predicted"/>
<dbReference type="EMBL" id="CP015149">
    <property type="protein sequence ID" value="AOF54717.1"/>
    <property type="molecule type" value="Genomic_DNA"/>
</dbReference>
<dbReference type="Proteomes" id="UP000224287">
    <property type="component" value="Chromosome"/>
</dbReference>
<feature type="transmembrane region" description="Helical" evidence="1">
    <location>
        <begin position="132"/>
        <end position="153"/>
    </location>
</feature>
<sequence>MNNAKRKKSFYLKVSKLYLLISLLFFILNITYVFATTNKETQTYTSSSRAYKPHNEGEEKQVDWENPNTWDKVYDSNNKQILQRYFKEGSDEDNKQVNWDHDKTWDKTYYDGNFAEEVQAEEYILTERHQHITTFFVISVVLIMSIFFVWFLIKNTKNKRGPQK</sequence>
<keyword evidence="1" id="KW-1133">Transmembrane helix</keyword>
<organism evidence="2 3">
    <name type="scientific">Maize bushy stunt phytoplasma</name>
    <dbReference type="NCBI Taxonomy" id="202462"/>
    <lineage>
        <taxon>Bacteria</taxon>
        <taxon>Bacillati</taxon>
        <taxon>Mycoplasmatota</taxon>
        <taxon>Mollicutes</taxon>
        <taxon>Acholeplasmatales</taxon>
        <taxon>Acholeplasmataceae</taxon>
        <taxon>Candidatus Phytoplasma</taxon>
        <taxon>16SrI (Aster yellows group)</taxon>
    </lineage>
</organism>
<evidence type="ECO:0000313" key="3">
    <source>
        <dbReference type="Proteomes" id="UP000224287"/>
    </source>
</evidence>
<name>A0ABM6DLP6_9MOLU</name>